<feature type="signal peptide" evidence="1">
    <location>
        <begin position="1"/>
        <end position="19"/>
    </location>
</feature>
<dbReference type="EMBL" id="WDAX01000019">
    <property type="protein sequence ID" value="KAB6573781.1"/>
    <property type="molecule type" value="Genomic_DNA"/>
</dbReference>
<reference evidence="8 9" key="2">
    <citation type="submission" date="2018-08" db="EMBL/GenBank/DDBJ databases">
        <title>A genome reference for cultivated species of the human gut microbiota.</title>
        <authorList>
            <person name="Zou Y."/>
            <person name="Xue W."/>
            <person name="Luo G."/>
        </authorList>
    </citation>
    <scope>NUCLEOTIDE SEQUENCE [LARGE SCALE GENOMIC DNA]</scope>
    <source>
        <strain evidence="5 10">AF12-25</strain>
        <strain evidence="6 9">AM16-6</strain>
        <strain evidence="4 8">TF05-18</strain>
    </source>
</reference>
<dbReference type="Proteomes" id="UP000283713">
    <property type="component" value="Unassembled WGS sequence"/>
</dbReference>
<organism evidence="3 7">
    <name type="scientific">Phocaeicola vulgatus</name>
    <name type="common">Bacteroides vulgatus</name>
    <dbReference type="NCBI Taxonomy" id="821"/>
    <lineage>
        <taxon>Bacteria</taxon>
        <taxon>Pseudomonadati</taxon>
        <taxon>Bacteroidota</taxon>
        <taxon>Bacteroidia</taxon>
        <taxon>Bacteroidales</taxon>
        <taxon>Bacteroidaceae</taxon>
        <taxon>Phocaeicola</taxon>
    </lineage>
</organism>
<keyword evidence="1" id="KW-0732">Signal</keyword>
<protein>
    <recommendedName>
        <fullName evidence="12">SH3 domain-containing protein</fullName>
    </recommendedName>
</protein>
<comment type="caution">
    <text evidence="3">The sequence shown here is derived from an EMBL/GenBank/DDBJ whole genome shotgun (WGS) entry which is preliminary data.</text>
</comment>
<accession>A0A1Q6J3V8</accession>
<evidence type="ECO:0000256" key="1">
    <source>
        <dbReference type="SAM" id="SignalP"/>
    </source>
</evidence>
<evidence type="ECO:0000313" key="9">
    <source>
        <dbReference type="Proteomes" id="UP000283713"/>
    </source>
</evidence>
<dbReference type="Proteomes" id="UP000186631">
    <property type="component" value="Unassembled WGS sequence"/>
</dbReference>
<dbReference type="Proteomes" id="UP000261278">
    <property type="component" value="Unassembled WGS sequence"/>
</dbReference>
<evidence type="ECO:0000313" key="11">
    <source>
        <dbReference type="Proteomes" id="UP000462922"/>
    </source>
</evidence>
<reference evidence="2 11" key="3">
    <citation type="journal article" date="2019" name="Nat. Med.">
        <title>A library of human gut bacterial isolates paired with longitudinal multiomics data enables mechanistic microbiome research.</title>
        <authorList>
            <person name="Poyet M."/>
            <person name="Groussin M."/>
            <person name="Gibbons S.M."/>
            <person name="Avila-Pacheco J."/>
            <person name="Jiang X."/>
            <person name="Kearney S.M."/>
            <person name="Perrotta A.R."/>
            <person name="Berdy B."/>
            <person name="Zhao S."/>
            <person name="Lieberman T.D."/>
            <person name="Swanson P.K."/>
            <person name="Smith M."/>
            <person name="Roesemann S."/>
            <person name="Alexander J.E."/>
            <person name="Rich S.A."/>
            <person name="Livny J."/>
            <person name="Vlamakis H."/>
            <person name="Clish C."/>
            <person name="Bullock K."/>
            <person name="Deik A."/>
            <person name="Scott J."/>
            <person name="Pierce K.A."/>
            <person name="Xavier R.J."/>
            <person name="Alm E.J."/>
        </authorList>
    </citation>
    <scope>NUCLEOTIDE SEQUENCE [LARGE SCALE GENOMIC DNA]</scope>
    <source>
        <strain evidence="2 11">BIOML-A110</strain>
    </source>
</reference>
<dbReference type="RefSeq" id="WP_004328541.1">
    <property type="nucleotide sequence ID" value="NZ_DAWEQP010000060.1"/>
</dbReference>
<dbReference type="EMBL" id="QSSN01000033">
    <property type="protein sequence ID" value="RGL81752.1"/>
    <property type="molecule type" value="Genomic_DNA"/>
</dbReference>
<dbReference type="Proteomes" id="UP000285469">
    <property type="component" value="Unassembled WGS sequence"/>
</dbReference>
<feature type="chain" id="PRO_5041600233" description="SH3 domain-containing protein" evidence="1">
    <location>
        <begin position="20"/>
        <end position="306"/>
    </location>
</feature>
<gene>
    <name evidence="3" type="ORF">BHV80_10410</name>
    <name evidence="6" type="ORF">DW193_00065</name>
    <name evidence="5" type="ORF">DWV70_01955</name>
    <name evidence="4" type="ORF">DXC44_19240</name>
    <name evidence="2" type="ORF">GAY76_09735</name>
</gene>
<sequence>MKTIPIITFFLCTVMYAHAQLNIVPKNDGLKEYTVTNAHPYDSLTNVEKRSFTSLPGQTLYMHGVKNDRNGYWDAFYTVNFLTGDDRTVYKAVNISTTPSKEVVGKYYEVVKVWTKTDYLSAGCCLLLREKESGDEMYYNPFRYPLSMTCIGYYEKLKRFVGQTFLSLAKAVETEDGQVITPAEGAEYRCVDIGLKMNSDGAFLLMEGADGVRVEAFPIGGDEVYEFVSTARIGQLEKRYGEKYGKLIAFRKVDTGMTREMVIAAWGEPYHKSEVKKEGRTLETLRFSDNRYVELLDGEVQYVRIY</sequence>
<evidence type="ECO:0000313" key="7">
    <source>
        <dbReference type="Proteomes" id="UP000186631"/>
    </source>
</evidence>
<proteinExistence type="predicted"/>
<dbReference type="Proteomes" id="UP000462922">
    <property type="component" value="Unassembled WGS sequence"/>
</dbReference>
<evidence type="ECO:0000313" key="2">
    <source>
        <dbReference type="EMBL" id="KAB6573781.1"/>
    </source>
</evidence>
<evidence type="ECO:0000313" key="4">
    <source>
        <dbReference type="EMBL" id="RGL81752.1"/>
    </source>
</evidence>
<name>A0A1Q6J3V8_PHOVU</name>
<dbReference type="GeneID" id="98672172"/>
<dbReference type="EMBL" id="QSAI01000002">
    <property type="protein sequence ID" value="RGW50479.1"/>
    <property type="molecule type" value="Genomic_DNA"/>
</dbReference>
<dbReference type="AlphaFoldDB" id="A0A1Q6J3V8"/>
<evidence type="ECO:0000313" key="3">
    <source>
        <dbReference type="EMBL" id="OKZ47722.1"/>
    </source>
</evidence>
<evidence type="ECO:0000313" key="6">
    <source>
        <dbReference type="EMBL" id="RHH82948.1"/>
    </source>
</evidence>
<evidence type="ECO:0000313" key="8">
    <source>
        <dbReference type="Proteomes" id="UP000261278"/>
    </source>
</evidence>
<evidence type="ECO:0000313" key="10">
    <source>
        <dbReference type="Proteomes" id="UP000285469"/>
    </source>
</evidence>
<evidence type="ECO:0008006" key="12">
    <source>
        <dbReference type="Google" id="ProtNLM"/>
    </source>
</evidence>
<reference evidence="3 7" key="1">
    <citation type="journal article" date="2016" name="Nat. Biotechnol.">
        <title>Measurement of bacterial replication rates in microbial communities.</title>
        <authorList>
            <person name="Brown C.T."/>
            <person name="Olm M.R."/>
            <person name="Thomas B.C."/>
            <person name="Banfield J.F."/>
        </authorList>
    </citation>
    <scope>NUCLEOTIDE SEQUENCE [LARGE SCALE GENOMIC DNA]</scope>
    <source>
        <strain evidence="3">42_262</strain>
    </source>
</reference>
<evidence type="ECO:0000313" key="5">
    <source>
        <dbReference type="EMBL" id="RGW50479.1"/>
    </source>
</evidence>
<dbReference type="EMBL" id="QRKA01000001">
    <property type="protein sequence ID" value="RHH82948.1"/>
    <property type="molecule type" value="Genomic_DNA"/>
</dbReference>
<dbReference type="EMBL" id="MNQV01000192">
    <property type="protein sequence ID" value="OKZ47722.1"/>
    <property type="molecule type" value="Genomic_DNA"/>
</dbReference>